<evidence type="ECO:0000259" key="15">
    <source>
        <dbReference type="Pfam" id="PF23188"/>
    </source>
</evidence>
<dbReference type="InterPro" id="IPR031805">
    <property type="entry name" value="Piezo_TM25-28"/>
</dbReference>
<keyword evidence="8 12" id="KW-0472">Membrane</keyword>
<feature type="domain" description="Piezo TM1-24" evidence="16">
    <location>
        <begin position="30"/>
        <end position="746"/>
    </location>
</feature>
<comment type="subcellular location">
    <subcellularLocation>
        <location evidence="1">Cell membrane</location>
        <topology evidence="1">Multi-pass membrane protein</topology>
    </subcellularLocation>
</comment>
<dbReference type="PANTHER" id="PTHR47049:SF2">
    <property type="entry name" value="PIEZO-TYPE MECHANOSENSITIVE ION CHANNEL HOMOLOG"/>
    <property type="match status" value="1"/>
</dbReference>
<dbReference type="InterPro" id="IPR031334">
    <property type="entry name" value="Piezo_cap_dom"/>
</dbReference>
<feature type="transmembrane region" description="Helical" evidence="12">
    <location>
        <begin position="666"/>
        <end position="686"/>
    </location>
</feature>
<feature type="transmembrane region" description="Helical" evidence="12">
    <location>
        <begin position="988"/>
        <end position="1004"/>
    </location>
</feature>
<dbReference type="Pfam" id="PF24874">
    <property type="entry name" value="Piezo_THU9_anchor"/>
    <property type="match status" value="2"/>
</dbReference>
<dbReference type="Proteomes" id="UP000597762">
    <property type="component" value="Unassembled WGS sequence"/>
</dbReference>
<dbReference type="InterPro" id="IPR056769">
    <property type="entry name" value="Piezo_TM1-24"/>
</dbReference>
<evidence type="ECO:0000256" key="3">
    <source>
        <dbReference type="ARBA" id="ARBA00022448"/>
    </source>
</evidence>
<feature type="domain" description="Piezo TM25-28" evidence="14">
    <location>
        <begin position="1110"/>
        <end position="1336"/>
    </location>
</feature>
<feature type="transmembrane region" description="Helical" evidence="12">
    <location>
        <begin position="457"/>
        <end position="475"/>
    </location>
</feature>
<evidence type="ECO:0000259" key="14">
    <source>
        <dbReference type="Pfam" id="PF15917"/>
    </source>
</evidence>
<dbReference type="GO" id="GO:0008381">
    <property type="term" value="F:mechanosensitive monoatomic ion channel activity"/>
    <property type="evidence" value="ECO:0007669"/>
    <property type="project" value="InterPro"/>
</dbReference>
<evidence type="ECO:0000256" key="4">
    <source>
        <dbReference type="ARBA" id="ARBA00022475"/>
    </source>
</evidence>
<feature type="transmembrane region" description="Helical" evidence="12">
    <location>
        <begin position="1980"/>
        <end position="2001"/>
    </location>
</feature>
<keyword evidence="9" id="KW-0407">Ion channel</keyword>
<feature type="compositionally biased region" description="Polar residues" evidence="11">
    <location>
        <begin position="1386"/>
        <end position="1396"/>
    </location>
</feature>
<proteinExistence type="inferred from homology"/>
<feature type="transmembrane region" description="Helical" evidence="12">
    <location>
        <begin position="128"/>
        <end position="150"/>
    </location>
</feature>
<feature type="transmembrane region" description="Helical" evidence="12">
    <location>
        <begin position="1792"/>
        <end position="1818"/>
    </location>
</feature>
<feature type="transmembrane region" description="Helical" evidence="12">
    <location>
        <begin position="1130"/>
        <end position="1149"/>
    </location>
</feature>
<organism evidence="18 19">
    <name type="scientific">Acanthosepion pharaonis</name>
    <name type="common">Pharaoh cuttlefish</name>
    <name type="synonym">Sepia pharaonis</name>
    <dbReference type="NCBI Taxonomy" id="158019"/>
    <lineage>
        <taxon>Eukaryota</taxon>
        <taxon>Metazoa</taxon>
        <taxon>Spiralia</taxon>
        <taxon>Lophotrochozoa</taxon>
        <taxon>Mollusca</taxon>
        <taxon>Cephalopoda</taxon>
        <taxon>Coleoidea</taxon>
        <taxon>Decapodiformes</taxon>
        <taxon>Sepiida</taxon>
        <taxon>Sepiina</taxon>
        <taxon>Sepiidae</taxon>
        <taxon>Acanthosepion</taxon>
    </lineage>
</organism>
<evidence type="ECO:0000256" key="2">
    <source>
        <dbReference type="ARBA" id="ARBA00007821"/>
    </source>
</evidence>
<feature type="transmembrane region" description="Helical" evidence="12">
    <location>
        <begin position="1838"/>
        <end position="1866"/>
    </location>
</feature>
<feature type="transmembrane region" description="Helical" evidence="12">
    <location>
        <begin position="179"/>
        <end position="212"/>
    </location>
</feature>
<evidence type="ECO:0000256" key="8">
    <source>
        <dbReference type="ARBA" id="ARBA00023136"/>
    </source>
</evidence>
<sequence>MATNKVTRLLAYLLFRVVLPLSLLIACVVRPNVLSFIYGILLLLTPLCKSPTPESIKGGTGNLLKAILGIGVITVLAQSIFHIVLAAIATDEEPYGHVFGNCSSNEELVRQFGFQRLDNVPAKHVARLVGPDILVCFMAILVFAICSNVLKETTKESDLPTVTKTRKRRMKKIIDCSKMIALMLLLAASGIIVPSIIGSVYFFTFLIAVTWWSFGYSLGTKFSIFKFFILVYVGLHLCVLYLYQFPFFNKEFLAESMLARLLGITQLVYTDCAIPWDIELHSDQVFWPGFVNPGILLLLYWILAFQCRHFIYAKSDRRLVSDSKLDATVPKRRIRRRRYSGTERQILESKSLLNIQVVSKSRNNVASSIFVATGLVDTGENMHYSSVDPISSGDIRVKGGEIETQEDSDEEMQATAESRKHSRTTEKRSAFASVLVYIMNQSYVLALIAMMAWSITFHSWLTFVLLLGACIIWMIPKSRRACLLVSPVIVFYAEVLLIIQYIYGLKLNEDELPTELHGVKMSEIGLIKFDIPCRSLALQTLYTLVFLLTLRQHMRERHLKKETSIQGYALERLDTGSTSITPAFSETLYSPMDSDLADGYDGYTVKQIGRYLWSLLCKYWIFICASMMLTIAIQDEVAYRLIYLIFFLYFIIAFQLSYRIWRVTMYVFWWVVIIYSMCVLCMIYTYQFSQFPSYWKNGTGLSEEILRDLGLQQYDVKGLFVKLLTPTSFLIVIIIQVHYFHQPFMHLSGLERYRREFANAESIDVTAEDGHITEDTGLTTSDTESELRMLNNWRKEFVVRFRALWRRGSATWNYVSQYLWRLIEIHIFKVVGLTVMVVAVKEVSAISAVYVIMLAFFLPLPKGRLLLSHILQMWTALVLLAKASFQMSVARIADWQSNCTIKAGNNTIYDMYPFNHTIDNNIWIGLEKVKSAELPNYLQNYVVILIRTDADKGIVECFKYFANYFFYKFGLELCYIITAITISVRVDAYSVLYAIFLGVLLLLNRRGNAYLWPIYVLVLTILLPLQYMSSIGAPLGLCLPYPWANTLKLSLQQWLFLPSYTSPPAAPVLLADFFQLLFACLQWRVFYLESRTQAEEYGGGLNKDILAEVESNAEIPVPDFTTTVNSYLDVAKYAIFYYLFWVTMAIVFFAGTNRINLFGLGYVIIVFCFMWFGREFLLKPLRKLLWWWNFLVGYTFLVLFTKASLQLVGCVYKLKNDSCLVIKLFGITCLSPNIEEPNSTCSVDKNGLLWDVICFAFLLLQRRVYSSHYFRHIVAELEAQRRLASRGAELINRILIREVLLQKERERGILNTIKKKMEELKAKQARLKKNYQEPEEHYQAIRSGDYYLFEDDSDDDSSSPDQAATSLNLGRSERSSEERKMGPLQLLSTAIDSGTDTALEKAKEEEQLERRLSMRRSSSIHKEEMPFKKSFQAEPSPIVVSLEDEDAAAPVFSEDADPPKKEEEQPSPETQTQETLFSKISNNFCLFIAILVSMANWLIKIFNHISRNYRHVARILADDMKKEKLKIQAEKQGQVFVEPDTNIDEAQDEGATDNLDNGLIAVTVESPTKSDVRKCLSKTSLDDMEDDEENEFEMQQPVLYRLLVAFYYMLISRSELVCYFLIVLNQMVSASLLSLPLPLMVFLWGMLSVPRPSKTFWVTVITYTEAVVVVKYLFQFTIFLGLKTILKRYGLWKDAEDINADLEKAEGKELSPPCTPTPDSSLRSSDLVHVGQELDAGQEIEADGIDTSSQKGTLVIDESSTAPKRKTKKSVVSCLQPFQNFYRQMTNSTYNAVVDVYAPMFACDFLAFLIVVFGYWAFGPVQSSGGDVTTYIQENRCFFFFFFLFFFLLSLLFSSFSSFFFFLFLFLLSLPFSSFSSFFFLSLPFSSFLFPSLPFSSFPLSLSFLSLSFLSSILSVPIPFLVMLVVQFMLIIIDRALFLRKYVQGKFIFQVTLVIIGHIWLFFILPAVTERQFVQNTPAMLWYFVKCIYFALSAYQIRSGYPTRILGNFLTKNYSYLNLFLFKGFLAIPFLLELRALMDWMWTDTTLALSSWLQMEDIYANIFVLKCWRHAEVTYPTPRAQKRKSTIKYGVGGLLLLLIIFIIWFPLVLFSFANTVYEPNPPITCTVTISMGGYQPLFKMTSQQQNIHSINHSQYVGLQETYKKRYNALGFVTSYNKEDISIVTVNGESTSVWGISPPSQKKLLSELMESNSFNMELHISFTR</sequence>
<dbReference type="InterPro" id="IPR056768">
    <property type="entry name" value="THU_Piezo"/>
</dbReference>
<dbReference type="EMBL" id="CAHIKZ030001447">
    <property type="protein sequence ID" value="CAE1264497.1"/>
    <property type="molecule type" value="Genomic_DNA"/>
</dbReference>
<keyword evidence="10" id="KW-0175">Coiled coil</keyword>
<feature type="compositionally biased region" description="Acidic residues" evidence="11">
    <location>
        <begin position="403"/>
        <end position="412"/>
    </location>
</feature>
<feature type="region of interest" description="Disordered" evidence="11">
    <location>
        <begin position="402"/>
        <end position="423"/>
    </location>
</feature>
<feature type="transmembrane region" description="Helical" evidence="12">
    <location>
        <begin position="482"/>
        <end position="503"/>
    </location>
</feature>
<feature type="transmembrane region" description="Helical" evidence="12">
    <location>
        <begin position="66"/>
        <end position="89"/>
    </location>
</feature>
<gene>
    <name evidence="18" type="ORF">SPHA_34253</name>
</gene>
<feature type="transmembrane region" description="Helical" evidence="12">
    <location>
        <begin position="224"/>
        <end position="245"/>
    </location>
</feature>
<evidence type="ECO:0000256" key="7">
    <source>
        <dbReference type="ARBA" id="ARBA00023065"/>
    </source>
</evidence>
<feature type="transmembrane region" description="Helical" evidence="12">
    <location>
        <begin position="2089"/>
        <end position="2113"/>
    </location>
</feature>
<dbReference type="Pfam" id="PF12166">
    <property type="entry name" value="Piezo_cap"/>
    <property type="match status" value="1"/>
</dbReference>
<keyword evidence="19" id="KW-1185">Reference proteome</keyword>
<feature type="domain" description="Piezo THU9 and anchor" evidence="17">
    <location>
        <begin position="1886"/>
        <end position="2111"/>
    </location>
</feature>
<feature type="domain" description="Piezo non-specific cation channel cap" evidence="13">
    <location>
        <begin position="2148"/>
        <end position="2223"/>
    </location>
</feature>
<feature type="domain" description="Piezo transmembrane helical unit" evidence="15">
    <location>
        <begin position="1611"/>
        <end position="1682"/>
    </location>
</feature>
<evidence type="ECO:0000256" key="12">
    <source>
        <dbReference type="SAM" id="Phobius"/>
    </source>
</evidence>
<evidence type="ECO:0000256" key="5">
    <source>
        <dbReference type="ARBA" id="ARBA00022692"/>
    </source>
</evidence>
<comment type="similarity">
    <text evidence="2">Belongs to the PIEZO (TC 1.A.75) family.</text>
</comment>
<comment type="caution">
    <text evidence="18">The sequence shown here is derived from an EMBL/GenBank/DDBJ whole genome shotgun (WGS) entry which is preliminary data.</text>
</comment>
<feature type="compositionally biased region" description="Basic and acidic residues" evidence="11">
    <location>
        <begin position="1398"/>
        <end position="1412"/>
    </location>
</feature>
<dbReference type="InterPro" id="IPR027272">
    <property type="entry name" value="Piezo"/>
</dbReference>
<feature type="region of interest" description="Disordered" evidence="11">
    <location>
        <begin position="1450"/>
        <end position="1473"/>
    </location>
</feature>
<protein>
    <submittedName>
        <fullName evidence="18">PIEZO1_2</fullName>
    </submittedName>
</protein>
<dbReference type="PANTHER" id="PTHR47049">
    <property type="entry name" value="PIEZO-TYPE MECHANOSENSITIVE ION CHANNEL HOMOLOG"/>
    <property type="match status" value="1"/>
</dbReference>
<feature type="transmembrane region" description="Helical" evidence="12">
    <location>
        <begin position="1184"/>
        <end position="1205"/>
    </location>
</feature>
<keyword evidence="4" id="KW-1003">Cell membrane</keyword>
<evidence type="ECO:0000256" key="6">
    <source>
        <dbReference type="ARBA" id="ARBA00022989"/>
    </source>
</evidence>
<keyword evidence="3" id="KW-0813">Transport</keyword>
<evidence type="ECO:0000313" key="18">
    <source>
        <dbReference type="EMBL" id="CAE1264497.1"/>
    </source>
</evidence>
<feature type="transmembrane region" description="Helical" evidence="12">
    <location>
        <begin position="830"/>
        <end position="858"/>
    </location>
</feature>
<evidence type="ECO:0000256" key="11">
    <source>
        <dbReference type="SAM" id="MobiDB-lite"/>
    </source>
</evidence>
<feature type="transmembrane region" description="Helical" evidence="12">
    <location>
        <begin position="429"/>
        <end position="451"/>
    </location>
</feature>
<feature type="domain" description="Piezo THU9 and anchor" evidence="17">
    <location>
        <begin position="1794"/>
        <end position="1851"/>
    </location>
</feature>
<evidence type="ECO:0000256" key="10">
    <source>
        <dbReference type="SAM" id="Coils"/>
    </source>
</evidence>
<feature type="transmembrane region" description="Helical" evidence="12">
    <location>
        <begin position="611"/>
        <end position="631"/>
    </location>
</feature>
<feature type="transmembrane region" description="Helical" evidence="12">
    <location>
        <begin position="1016"/>
        <end position="1044"/>
    </location>
</feature>
<feature type="transmembrane region" description="Helical" evidence="12">
    <location>
        <begin position="1656"/>
        <end position="1682"/>
    </location>
</feature>
<name>A0A812CGE0_ACAPH</name>
<feature type="region of interest" description="Disordered" evidence="11">
    <location>
        <begin position="1351"/>
        <end position="1428"/>
    </location>
</feature>
<dbReference type="Pfam" id="PF23188">
    <property type="entry name" value="THU_Piezo1"/>
    <property type="match status" value="1"/>
</dbReference>
<feature type="transmembrane region" description="Helical" evidence="12">
    <location>
        <begin position="290"/>
        <end position="311"/>
    </location>
</feature>
<dbReference type="InterPro" id="IPR056770">
    <property type="entry name" value="Piezo_THU9_anchor"/>
</dbReference>
<feature type="transmembrane region" description="Helical" evidence="12">
    <location>
        <begin position="1904"/>
        <end position="1926"/>
    </location>
</feature>
<dbReference type="GO" id="GO:0005886">
    <property type="term" value="C:plasma membrane"/>
    <property type="evidence" value="ECO:0007669"/>
    <property type="project" value="UniProtKB-SubCell"/>
</dbReference>
<dbReference type="PROSITE" id="PS51257">
    <property type="entry name" value="PROKAR_LIPOPROTEIN"/>
    <property type="match status" value="1"/>
</dbReference>
<feature type="transmembrane region" description="Helical" evidence="12">
    <location>
        <begin position="719"/>
        <end position="740"/>
    </location>
</feature>
<evidence type="ECO:0000256" key="1">
    <source>
        <dbReference type="ARBA" id="ARBA00004651"/>
    </source>
</evidence>
<feature type="transmembrane region" description="Helical" evidence="12">
    <location>
        <begin position="1616"/>
        <end position="1644"/>
    </location>
</feature>
<keyword evidence="5 12" id="KW-0812">Transmembrane</keyword>
<reference evidence="18" key="1">
    <citation type="submission" date="2021-01" db="EMBL/GenBank/DDBJ databases">
        <authorList>
            <person name="Li R."/>
            <person name="Bekaert M."/>
        </authorList>
    </citation>
    <scope>NUCLEOTIDE SEQUENCE</scope>
    <source>
        <strain evidence="18">Farmed</strain>
    </source>
</reference>
<feature type="transmembrane region" description="Helical" evidence="12">
    <location>
        <begin position="1947"/>
        <end position="1968"/>
    </location>
</feature>
<feature type="transmembrane region" description="Helical" evidence="12">
    <location>
        <begin position="531"/>
        <end position="550"/>
    </location>
</feature>
<feature type="transmembrane region" description="Helical" evidence="12">
    <location>
        <begin position="2013"/>
        <end position="2032"/>
    </location>
</feature>
<evidence type="ECO:0000259" key="16">
    <source>
        <dbReference type="Pfam" id="PF24871"/>
    </source>
</evidence>
<accession>A0A812CGE0</accession>
<evidence type="ECO:0000259" key="17">
    <source>
        <dbReference type="Pfam" id="PF24874"/>
    </source>
</evidence>
<dbReference type="OrthoDB" id="303066at2759"/>
<evidence type="ECO:0000256" key="9">
    <source>
        <dbReference type="ARBA" id="ARBA00023303"/>
    </source>
</evidence>
<keyword evidence="7" id="KW-0406">Ion transport</keyword>
<dbReference type="Pfam" id="PF24871">
    <property type="entry name" value="Piezo_TM1-24"/>
    <property type="match status" value="1"/>
</dbReference>
<evidence type="ECO:0000313" key="19">
    <source>
        <dbReference type="Proteomes" id="UP000597762"/>
    </source>
</evidence>
<feature type="coiled-coil region" evidence="10">
    <location>
        <begin position="1303"/>
        <end position="1333"/>
    </location>
</feature>
<feature type="compositionally biased region" description="Basic and acidic residues" evidence="11">
    <location>
        <begin position="1371"/>
        <end position="1381"/>
    </location>
</feature>
<feature type="transmembrane region" description="Helical" evidence="12">
    <location>
        <begin position="964"/>
        <end position="982"/>
    </location>
</feature>
<evidence type="ECO:0000259" key="13">
    <source>
        <dbReference type="Pfam" id="PF12166"/>
    </source>
</evidence>
<feature type="transmembrane region" description="Helical" evidence="12">
    <location>
        <begin position="1064"/>
        <end position="1083"/>
    </location>
</feature>
<dbReference type="Pfam" id="PF15917">
    <property type="entry name" value="Piezo_TM25-28"/>
    <property type="match status" value="1"/>
</dbReference>
<feature type="transmembrane region" description="Helical" evidence="12">
    <location>
        <begin position="1155"/>
        <end position="1172"/>
    </location>
</feature>
<keyword evidence="6 12" id="KW-1133">Transmembrane helix</keyword>
<feature type="transmembrane region" description="Helical" evidence="12">
    <location>
        <begin position="637"/>
        <end position="654"/>
    </location>
</feature>